<keyword evidence="1 4" id="KW-0479">Metal-binding</keyword>
<dbReference type="EMBL" id="LWCA01000505">
    <property type="protein sequence ID" value="OAF68149.1"/>
    <property type="molecule type" value="Genomic_DNA"/>
</dbReference>
<dbReference type="Pfam" id="PF00233">
    <property type="entry name" value="PDEase_I"/>
    <property type="match status" value="1"/>
</dbReference>
<dbReference type="InterPro" id="IPR036971">
    <property type="entry name" value="PDEase_catalytic_dom_sf"/>
</dbReference>
<evidence type="ECO:0000256" key="4">
    <source>
        <dbReference type="PIRSR" id="PIRSR623088-3"/>
    </source>
</evidence>
<dbReference type="GO" id="GO:0007165">
    <property type="term" value="P:signal transduction"/>
    <property type="evidence" value="ECO:0007669"/>
    <property type="project" value="InterPro"/>
</dbReference>
<feature type="binding site" evidence="4">
    <location>
        <position position="294"/>
    </location>
    <ligand>
        <name>Zn(2+)</name>
        <dbReference type="ChEBI" id="CHEBI:29105"/>
        <label>1</label>
    </ligand>
</feature>
<dbReference type="PANTHER" id="PTHR11347">
    <property type="entry name" value="CYCLIC NUCLEOTIDE PHOSPHODIESTERASE"/>
    <property type="match status" value="1"/>
</dbReference>
<dbReference type="AlphaFoldDB" id="A0A177B1K2"/>
<keyword evidence="2" id="KW-0378">Hydrolase</keyword>
<evidence type="ECO:0000313" key="7">
    <source>
        <dbReference type="Proteomes" id="UP000078046"/>
    </source>
</evidence>
<dbReference type="GO" id="GO:0004114">
    <property type="term" value="F:3',5'-cyclic-nucleotide phosphodiesterase activity"/>
    <property type="evidence" value="ECO:0007669"/>
    <property type="project" value="InterPro"/>
</dbReference>
<evidence type="ECO:0000256" key="3">
    <source>
        <dbReference type="PIRSR" id="PIRSR623088-1"/>
    </source>
</evidence>
<dbReference type="OrthoDB" id="189220at2759"/>
<evidence type="ECO:0000256" key="2">
    <source>
        <dbReference type="ARBA" id="ARBA00022801"/>
    </source>
</evidence>
<name>A0A177B1K2_9BILA</name>
<feature type="domain" description="PDEase" evidence="5">
    <location>
        <begin position="175"/>
        <end position="407"/>
    </location>
</feature>
<gene>
    <name evidence="6" type="ORF">A3Q56_04093</name>
</gene>
<comment type="caution">
    <text evidence="6">The sequence shown here is derived from an EMBL/GenBank/DDBJ whole genome shotgun (WGS) entry which is preliminary data.</text>
</comment>
<proteinExistence type="predicted"/>
<reference evidence="6 7" key="1">
    <citation type="submission" date="2016-04" db="EMBL/GenBank/DDBJ databases">
        <title>The genome of Intoshia linei affirms orthonectids as highly simplified spiralians.</title>
        <authorList>
            <person name="Mikhailov K.V."/>
            <person name="Slusarev G.S."/>
            <person name="Nikitin M.A."/>
            <person name="Logacheva M.D."/>
            <person name="Penin A."/>
            <person name="Aleoshin V."/>
            <person name="Panchin Y.V."/>
        </authorList>
    </citation>
    <scope>NUCLEOTIDE SEQUENCE [LARGE SCALE GENOMIC DNA]</scope>
    <source>
        <strain evidence="6">Intl2013</strain>
        <tissue evidence="6">Whole animal</tissue>
    </source>
</reference>
<keyword evidence="7" id="KW-1185">Reference proteome</keyword>
<dbReference type="SUPFAM" id="SSF109604">
    <property type="entry name" value="HD-domain/PDEase-like"/>
    <property type="match status" value="1"/>
</dbReference>
<evidence type="ECO:0000259" key="5">
    <source>
        <dbReference type="PROSITE" id="PS51845"/>
    </source>
</evidence>
<feature type="binding site" evidence="4">
    <location>
        <position position="293"/>
    </location>
    <ligand>
        <name>Zn(2+)</name>
        <dbReference type="ChEBI" id="CHEBI:29105"/>
        <label>1</label>
    </ligand>
</feature>
<feature type="active site" description="Proton donor" evidence="3">
    <location>
        <position position="252"/>
    </location>
</feature>
<evidence type="ECO:0000313" key="6">
    <source>
        <dbReference type="EMBL" id="OAF68149.1"/>
    </source>
</evidence>
<dbReference type="Proteomes" id="UP000078046">
    <property type="component" value="Unassembled WGS sequence"/>
</dbReference>
<protein>
    <recommendedName>
        <fullName evidence="5">PDEase domain-containing protein</fullName>
    </recommendedName>
</protein>
<feature type="binding site" evidence="4">
    <location>
        <position position="256"/>
    </location>
    <ligand>
        <name>Zn(2+)</name>
        <dbReference type="ChEBI" id="CHEBI:29105"/>
        <label>1</label>
    </ligand>
</feature>
<dbReference type="PROSITE" id="PS51845">
    <property type="entry name" value="PDEASE_I_2"/>
    <property type="match status" value="1"/>
</dbReference>
<dbReference type="GO" id="GO:0046872">
    <property type="term" value="F:metal ion binding"/>
    <property type="evidence" value="ECO:0007669"/>
    <property type="project" value="UniProtKB-KW"/>
</dbReference>
<organism evidence="6 7">
    <name type="scientific">Intoshia linei</name>
    <dbReference type="NCBI Taxonomy" id="1819745"/>
    <lineage>
        <taxon>Eukaryota</taxon>
        <taxon>Metazoa</taxon>
        <taxon>Spiralia</taxon>
        <taxon>Lophotrochozoa</taxon>
        <taxon>Mesozoa</taxon>
        <taxon>Orthonectida</taxon>
        <taxon>Rhopaluridae</taxon>
        <taxon>Intoshia</taxon>
    </lineage>
</organism>
<dbReference type="InterPro" id="IPR002073">
    <property type="entry name" value="PDEase_catalytic_dom"/>
</dbReference>
<dbReference type="InterPro" id="IPR023088">
    <property type="entry name" value="PDEase"/>
</dbReference>
<dbReference type="Gene3D" id="1.10.1300.10">
    <property type="entry name" value="3'5'-cyclic nucleotide phosphodiesterase, catalytic domain"/>
    <property type="match status" value="1"/>
</dbReference>
<dbReference type="PRINTS" id="PR00387">
    <property type="entry name" value="PDIESTERASE1"/>
</dbReference>
<accession>A0A177B1K2</accession>
<evidence type="ECO:0000256" key="1">
    <source>
        <dbReference type="ARBA" id="ARBA00022723"/>
    </source>
</evidence>
<sequence>MGVPVSHYTTPNGKIKCEIRADHLERLNQQSIYRKHLKKENWLEVKKFKEELGEFVFSNTHCIKQLHELSERIKSIINFIEKKKKVNKQLILENFKLASQMLDMAHKNEKKRIFNIIDYKGRDNQKLPQEVKRWLYTTFHKNTQSNIKPEIKRFRCIVNVIRFGHIISNIQKKSILYNIPTLVRSDIQNSHLWNYDIFQLDSMCNGNTLRFLSGYLLNTFDVFNIFKIPLIVFENFIIKIQEGYSKYDNPYHNNMHASDVTQTVYSIITYCSNYSIYLSSTEIFALIFSAIIHDHEHTGTNNSFHVSTRSELAILYNDASVLENHHIASAFKILQDKDCNILYNMTAEQYRKFRSLTITLVLATDMAFHFEQIKNITEMLEFKDEYTLLIKINVNVNVNDTLDFNLI</sequence>
<feature type="binding site" evidence="4">
    <location>
        <position position="294"/>
    </location>
    <ligand>
        <name>Zn(2+)</name>
        <dbReference type="ChEBI" id="CHEBI:29105"/>
        <label>2</label>
    </ligand>
</feature>